<comment type="caution">
    <text evidence="1">The sequence shown here is derived from an EMBL/GenBank/DDBJ whole genome shotgun (WGS) entry which is preliminary data.</text>
</comment>
<reference evidence="1" key="1">
    <citation type="submission" date="2021-02" db="EMBL/GenBank/DDBJ databases">
        <authorList>
            <person name="Nowell W R."/>
        </authorList>
    </citation>
    <scope>NUCLEOTIDE SEQUENCE</scope>
</reference>
<dbReference type="EMBL" id="CAJOBR010062317">
    <property type="protein sequence ID" value="CAF5075153.1"/>
    <property type="molecule type" value="Genomic_DNA"/>
</dbReference>
<accession>A0A822DJT4</accession>
<feature type="non-terminal residue" evidence="1">
    <location>
        <position position="1"/>
    </location>
</feature>
<evidence type="ECO:0000313" key="2">
    <source>
        <dbReference type="EMBL" id="CAF5075153.1"/>
    </source>
</evidence>
<sequence>LVNPEAQQRTFGQIRCFYYRSFRTVSKLCTFTEEEKSNVDSLELRSVLAYLCLKPKVKCK</sequence>
<dbReference type="EMBL" id="CAJOBR010062170">
    <property type="protein sequence ID" value="CAF5074886.1"/>
    <property type="molecule type" value="Genomic_DNA"/>
</dbReference>
<proteinExistence type="predicted"/>
<dbReference type="AlphaFoldDB" id="A0A822DJT4"/>
<gene>
    <name evidence="1" type="ORF">QYT958_LOCUS43522</name>
    <name evidence="2" type="ORF">QYT958_LOCUS43540</name>
</gene>
<dbReference type="Proteomes" id="UP000663848">
    <property type="component" value="Unassembled WGS sequence"/>
</dbReference>
<evidence type="ECO:0000313" key="3">
    <source>
        <dbReference type="Proteomes" id="UP000663848"/>
    </source>
</evidence>
<organism evidence="1 3">
    <name type="scientific">Rotaria socialis</name>
    <dbReference type="NCBI Taxonomy" id="392032"/>
    <lineage>
        <taxon>Eukaryota</taxon>
        <taxon>Metazoa</taxon>
        <taxon>Spiralia</taxon>
        <taxon>Gnathifera</taxon>
        <taxon>Rotifera</taxon>
        <taxon>Eurotatoria</taxon>
        <taxon>Bdelloidea</taxon>
        <taxon>Philodinida</taxon>
        <taxon>Philodinidae</taxon>
        <taxon>Rotaria</taxon>
    </lineage>
</organism>
<evidence type="ECO:0000313" key="1">
    <source>
        <dbReference type="EMBL" id="CAF5074886.1"/>
    </source>
</evidence>
<protein>
    <submittedName>
        <fullName evidence="1">Uncharacterized protein</fullName>
    </submittedName>
</protein>
<name>A0A822DJT4_9BILA</name>